<evidence type="ECO:0000313" key="1">
    <source>
        <dbReference type="EMBL" id="KAK4023638.1"/>
    </source>
</evidence>
<dbReference type="Pfam" id="PF01715">
    <property type="entry name" value="IPPT"/>
    <property type="match status" value="1"/>
</dbReference>
<dbReference type="Proteomes" id="UP001234178">
    <property type="component" value="Unassembled WGS sequence"/>
</dbReference>
<protein>
    <submittedName>
        <fullName evidence="1">Uncharacterized protein</fullName>
    </submittedName>
</protein>
<keyword evidence="2" id="KW-1185">Reference proteome</keyword>
<gene>
    <name evidence="1" type="ORF">OUZ56_009038</name>
</gene>
<organism evidence="1 2">
    <name type="scientific">Daphnia magna</name>
    <dbReference type="NCBI Taxonomy" id="35525"/>
    <lineage>
        <taxon>Eukaryota</taxon>
        <taxon>Metazoa</taxon>
        <taxon>Ecdysozoa</taxon>
        <taxon>Arthropoda</taxon>
        <taxon>Crustacea</taxon>
        <taxon>Branchiopoda</taxon>
        <taxon>Diplostraca</taxon>
        <taxon>Cladocera</taxon>
        <taxon>Anomopoda</taxon>
        <taxon>Daphniidae</taxon>
        <taxon>Daphnia</taxon>
    </lineage>
</organism>
<name>A0ABR0AF73_9CRUS</name>
<accession>A0ABR0AF73</accession>
<evidence type="ECO:0000313" key="2">
    <source>
        <dbReference type="Proteomes" id="UP001234178"/>
    </source>
</evidence>
<proteinExistence type="predicted"/>
<dbReference type="Gene3D" id="1.10.287.890">
    <property type="entry name" value="Crystal structure of tRNA isopentenylpyrophosphate transferase (bh2366) domain"/>
    <property type="match status" value="1"/>
</dbReference>
<reference evidence="1 2" key="1">
    <citation type="journal article" date="2023" name="Nucleic Acids Res.">
        <title>The hologenome of Daphnia magna reveals possible DNA methylation and microbiome-mediated evolution of the host genome.</title>
        <authorList>
            <person name="Chaturvedi A."/>
            <person name="Li X."/>
            <person name="Dhandapani V."/>
            <person name="Marshall H."/>
            <person name="Kissane S."/>
            <person name="Cuenca-Cambronero M."/>
            <person name="Asole G."/>
            <person name="Calvet F."/>
            <person name="Ruiz-Romero M."/>
            <person name="Marangio P."/>
            <person name="Guigo R."/>
            <person name="Rago D."/>
            <person name="Mirbahai L."/>
            <person name="Eastwood N."/>
            <person name="Colbourne J.K."/>
            <person name="Zhou J."/>
            <person name="Mallon E."/>
            <person name="Orsini L."/>
        </authorList>
    </citation>
    <scope>NUCLEOTIDE SEQUENCE [LARGE SCALE GENOMIC DNA]</scope>
    <source>
        <strain evidence="1">LRV0_1</strain>
    </source>
</reference>
<sequence>MFAEGAPLRPTAPDQSDGRVEVLDRRLDARVDDMMSRGLVDELADFHQRYNARRLQDQINANVLEFHLIGPIEIAPSTQLATLTATKCRAFAIQMALRFPVFSLDLIRLLLRLNQTQDDQSYFLLHIEIIQKMTVGGRIVKRKTLGV</sequence>
<comment type="caution">
    <text evidence="1">The sequence shown here is derived from an EMBL/GenBank/DDBJ whole genome shotgun (WGS) entry which is preliminary data.</text>
</comment>
<dbReference type="EMBL" id="JAOYFB010000037">
    <property type="protein sequence ID" value="KAK4023638.1"/>
    <property type="molecule type" value="Genomic_DNA"/>
</dbReference>